<organism evidence="4 5">
    <name type="scientific">Carnegiea gigantea</name>
    <dbReference type="NCBI Taxonomy" id="171969"/>
    <lineage>
        <taxon>Eukaryota</taxon>
        <taxon>Viridiplantae</taxon>
        <taxon>Streptophyta</taxon>
        <taxon>Embryophyta</taxon>
        <taxon>Tracheophyta</taxon>
        <taxon>Spermatophyta</taxon>
        <taxon>Magnoliopsida</taxon>
        <taxon>eudicotyledons</taxon>
        <taxon>Gunneridae</taxon>
        <taxon>Pentapetalae</taxon>
        <taxon>Caryophyllales</taxon>
        <taxon>Cactineae</taxon>
        <taxon>Cactaceae</taxon>
        <taxon>Cactoideae</taxon>
        <taxon>Echinocereeae</taxon>
        <taxon>Carnegiea</taxon>
    </lineage>
</organism>
<evidence type="ECO:0000256" key="2">
    <source>
        <dbReference type="SAM" id="MobiDB-lite"/>
    </source>
</evidence>
<gene>
    <name evidence="4" type="ORF">Cgig2_023871</name>
</gene>
<feature type="compositionally biased region" description="Polar residues" evidence="2">
    <location>
        <begin position="64"/>
        <end position="89"/>
    </location>
</feature>
<dbReference type="OrthoDB" id="1113909at2759"/>
<accession>A0A9Q1GKJ6</accession>
<dbReference type="EMBL" id="JAKOGI010003080">
    <property type="protein sequence ID" value="KAJ8420871.1"/>
    <property type="molecule type" value="Genomic_DNA"/>
</dbReference>
<keyword evidence="1" id="KW-0863">Zinc-finger</keyword>
<dbReference type="GO" id="GO:0003676">
    <property type="term" value="F:nucleic acid binding"/>
    <property type="evidence" value="ECO:0007669"/>
    <property type="project" value="InterPro"/>
</dbReference>
<evidence type="ECO:0000259" key="3">
    <source>
        <dbReference type="PROSITE" id="PS50158"/>
    </source>
</evidence>
<feature type="region of interest" description="Disordered" evidence="2">
    <location>
        <begin position="17"/>
        <end position="119"/>
    </location>
</feature>
<dbReference type="InterPro" id="IPR001878">
    <property type="entry name" value="Znf_CCHC"/>
</dbReference>
<proteinExistence type="predicted"/>
<comment type="caution">
    <text evidence="4">The sequence shown here is derived from an EMBL/GenBank/DDBJ whole genome shotgun (WGS) entry which is preliminary data.</text>
</comment>
<reference evidence="4" key="1">
    <citation type="submission" date="2022-04" db="EMBL/GenBank/DDBJ databases">
        <title>Carnegiea gigantea Genome sequencing and assembly v2.</title>
        <authorList>
            <person name="Copetti D."/>
            <person name="Sanderson M.J."/>
            <person name="Burquez A."/>
            <person name="Wojciechowski M.F."/>
        </authorList>
    </citation>
    <scope>NUCLEOTIDE SEQUENCE</scope>
    <source>
        <strain evidence="4">SGP5-SGP5p</strain>
        <tissue evidence="4">Aerial part</tissue>
    </source>
</reference>
<sequence>MICFKCGTQGHKADVCPHDHSEEKDSAENIATSTDKPVKPEEKSTYGSWMIVRKPPRWKAARQPKQTHQQVRSGRWFSGSSSAQATVCSNGGLRRDTSSPGIPPDKSTCPGGHTGGSNEGQPLHFEGAGSRDFKNVLKEDVLQLHILEAHEQFVTAETFPEANKSWFFTAIHANPYLSTREELWDKLETRASRINRPWPLARDFNGTRTFDARDPGGPDMTRRCSKFNNWILGQSILGFEVSPRKHEKALDWIKLCAIWSGDSNFRRVGSSIWSVTNLIMR</sequence>
<evidence type="ECO:0000256" key="1">
    <source>
        <dbReference type="PROSITE-ProRule" id="PRU00047"/>
    </source>
</evidence>
<keyword evidence="1" id="KW-0479">Metal-binding</keyword>
<dbReference type="AlphaFoldDB" id="A0A9Q1GKJ6"/>
<dbReference type="Proteomes" id="UP001153076">
    <property type="component" value="Unassembled WGS sequence"/>
</dbReference>
<feature type="domain" description="CCHC-type" evidence="3">
    <location>
        <begin position="3"/>
        <end position="17"/>
    </location>
</feature>
<keyword evidence="1" id="KW-0862">Zinc</keyword>
<dbReference type="GO" id="GO:0008270">
    <property type="term" value="F:zinc ion binding"/>
    <property type="evidence" value="ECO:0007669"/>
    <property type="project" value="UniProtKB-KW"/>
</dbReference>
<dbReference type="PROSITE" id="PS50158">
    <property type="entry name" value="ZF_CCHC"/>
    <property type="match status" value="1"/>
</dbReference>
<protein>
    <recommendedName>
        <fullName evidence="3">CCHC-type domain-containing protein</fullName>
    </recommendedName>
</protein>
<feature type="compositionally biased region" description="Basic and acidic residues" evidence="2">
    <location>
        <begin position="17"/>
        <end position="27"/>
    </location>
</feature>
<name>A0A9Q1GKJ6_9CARY</name>
<evidence type="ECO:0000313" key="4">
    <source>
        <dbReference type="EMBL" id="KAJ8420871.1"/>
    </source>
</evidence>
<evidence type="ECO:0000313" key="5">
    <source>
        <dbReference type="Proteomes" id="UP001153076"/>
    </source>
</evidence>
<keyword evidence="5" id="KW-1185">Reference proteome</keyword>